<reference evidence="9 10" key="1">
    <citation type="submission" date="2019-10" db="EMBL/GenBank/DDBJ databases">
        <title>Whole genome shotgun sequence of Acrocarpospora corrugata NBRC 13972.</title>
        <authorList>
            <person name="Ichikawa N."/>
            <person name="Kimura A."/>
            <person name="Kitahashi Y."/>
            <person name="Komaki H."/>
            <person name="Oguchi A."/>
        </authorList>
    </citation>
    <scope>NUCLEOTIDE SEQUENCE [LARGE SCALE GENOMIC DNA]</scope>
    <source>
        <strain evidence="9 10">NBRC 13972</strain>
    </source>
</reference>
<keyword evidence="10" id="KW-1185">Reference proteome</keyword>
<keyword evidence="3" id="KW-0479">Metal-binding</keyword>
<evidence type="ECO:0000256" key="3">
    <source>
        <dbReference type="ARBA" id="ARBA00022723"/>
    </source>
</evidence>
<dbReference type="SUPFAM" id="SSF55124">
    <property type="entry name" value="Nitrite/Sulfite reductase N-terminal domain-like"/>
    <property type="match status" value="2"/>
</dbReference>
<dbReference type="PANTHER" id="PTHR32439">
    <property type="entry name" value="FERREDOXIN--NITRITE REDUCTASE, CHLOROPLASTIC"/>
    <property type="match status" value="1"/>
</dbReference>
<keyword evidence="6" id="KW-0411">Iron-sulfur</keyword>
<dbReference type="InterPro" id="IPR045854">
    <property type="entry name" value="NO2/SO3_Rdtase_4Fe4S_sf"/>
</dbReference>
<evidence type="ECO:0000256" key="2">
    <source>
        <dbReference type="ARBA" id="ARBA00022617"/>
    </source>
</evidence>
<name>A0A5M3WC67_9ACTN</name>
<evidence type="ECO:0000259" key="8">
    <source>
        <dbReference type="Pfam" id="PF03460"/>
    </source>
</evidence>
<keyword evidence="1" id="KW-0004">4Fe-4S</keyword>
<dbReference type="InterPro" id="IPR036136">
    <property type="entry name" value="Nit/Sulf_reduc_fer-like_dom_sf"/>
</dbReference>
<proteinExistence type="predicted"/>
<keyword evidence="2" id="KW-0349">Heme</keyword>
<evidence type="ECO:0000256" key="4">
    <source>
        <dbReference type="ARBA" id="ARBA00023002"/>
    </source>
</evidence>
<evidence type="ECO:0000256" key="7">
    <source>
        <dbReference type="SAM" id="MobiDB-lite"/>
    </source>
</evidence>
<dbReference type="PANTHER" id="PTHR32439:SF9">
    <property type="entry name" value="BLR3264 PROTEIN"/>
    <property type="match status" value="1"/>
</dbReference>
<evidence type="ECO:0000256" key="5">
    <source>
        <dbReference type="ARBA" id="ARBA00023004"/>
    </source>
</evidence>
<protein>
    <submittedName>
        <fullName evidence="9">Precorrin-3B synthase</fullName>
    </submittedName>
</protein>
<dbReference type="RefSeq" id="WP_246239324.1">
    <property type="nucleotide sequence ID" value="NZ_BAAABN010000098.1"/>
</dbReference>
<dbReference type="GO" id="GO:0046872">
    <property type="term" value="F:metal ion binding"/>
    <property type="evidence" value="ECO:0007669"/>
    <property type="project" value="UniProtKB-KW"/>
</dbReference>
<feature type="domain" description="Nitrite/Sulfite reductase ferredoxin-like" evidence="8">
    <location>
        <begin position="250"/>
        <end position="304"/>
    </location>
</feature>
<dbReference type="Gene3D" id="3.90.480.10">
    <property type="entry name" value="Sulfite Reductase Hemoprotein,Domain 2"/>
    <property type="match status" value="1"/>
</dbReference>
<dbReference type="InterPro" id="IPR051329">
    <property type="entry name" value="NIR_SIR_4Fe-4S"/>
</dbReference>
<feature type="region of interest" description="Disordered" evidence="7">
    <location>
        <begin position="218"/>
        <end position="244"/>
    </location>
</feature>
<dbReference type="Proteomes" id="UP000334990">
    <property type="component" value="Unassembled WGS sequence"/>
</dbReference>
<dbReference type="Gene3D" id="3.30.413.10">
    <property type="entry name" value="Sulfite Reductase Hemoprotein, domain 1"/>
    <property type="match status" value="1"/>
</dbReference>
<evidence type="ECO:0000256" key="1">
    <source>
        <dbReference type="ARBA" id="ARBA00022485"/>
    </source>
</evidence>
<evidence type="ECO:0000313" key="10">
    <source>
        <dbReference type="Proteomes" id="UP000334990"/>
    </source>
</evidence>
<comment type="caution">
    <text evidence="9">The sequence shown here is derived from an EMBL/GenBank/DDBJ whole genome shotgun (WGS) entry which is preliminary data.</text>
</comment>
<keyword evidence="4" id="KW-0560">Oxidoreductase</keyword>
<accession>A0A5M3WC67</accession>
<dbReference type="GO" id="GO:0016491">
    <property type="term" value="F:oxidoreductase activity"/>
    <property type="evidence" value="ECO:0007669"/>
    <property type="project" value="UniProtKB-KW"/>
</dbReference>
<organism evidence="9 10">
    <name type="scientific">Acrocarpospora corrugata</name>
    <dbReference type="NCBI Taxonomy" id="35763"/>
    <lineage>
        <taxon>Bacteria</taxon>
        <taxon>Bacillati</taxon>
        <taxon>Actinomycetota</taxon>
        <taxon>Actinomycetes</taxon>
        <taxon>Streptosporangiales</taxon>
        <taxon>Streptosporangiaceae</taxon>
        <taxon>Acrocarpospora</taxon>
    </lineage>
</organism>
<dbReference type="SUPFAM" id="SSF56014">
    <property type="entry name" value="Nitrite and sulphite reductase 4Fe-4S domain-like"/>
    <property type="match status" value="1"/>
</dbReference>
<dbReference type="EMBL" id="BLAD01000076">
    <property type="protein sequence ID" value="GES04038.1"/>
    <property type="molecule type" value="Genomic_DNA"/>
</dbReference>
<keyword evidence="5" id="KW-0408">Iron</keyword>
<dbReference type="Pfam" id="PF03460">
    <property type="entry name" value="NIR_SIR_ferr"/>
    <property type="match status" value="1"/>
</dbReference>
<evidence type="ECO:0000256" key="6">
    <source>
        <dbReference type="ARBA" id="ARBA00023014"/>
    </source>
</evidence>
<gene>
    <name evidence="9" type="primary">cobG</name>
    <name evidence="9" type="ORF">Acor_61040</name>
</gene>
<dbReference type="AlphaFoldDB" id="A0A5M3WC67"/>
<dbReference type="GO" id="GO:0051539">
    <property type="term" value="F:4 iron, 4 sulfur cluster binding"/>
    <property type="evidence" value="ECO:0007669"/>
    <property type="project" value="UniProtKB-KW"/>
</dbReference>
<sequence>MDPIRTGPDACPGTLQLHQAADGPLARVRVPGGELPVAALRALATDLGDGSIELTSRANIQVRALRDPTAFATRIAAAGLLPSPTHERVRNILASPLTGLGPHGTLDIRPLLTALDHGLCAHAPLAALPGRFLFALDDGTGDVAALGADVTALPVPGSIAILLAGIDHGFRCSAESAVQLMLAAAECFLAERTAQNSQAWRLAELQDGPARIAARLASNQTSAPEVDPSPGDRNSPETAGPPPVGVVSLRDGTYAIGVAVPLGRLSAGQVEALARVAGPGGVVRLTPWRGVVVVGLSAEAVAAAEVTLGNAGLVSDPRSPWVGITACTGRPGCAKSLTDVRADARASVAGASELRPVSWAVGRVGADPDRQPEGRVEQAGGSRPVHWAGCERRCGRPRGEVVDVVAVPEGYRVEFEGVSRTYRELDAVVGDVRSRRLW</sequence>
<evidence type="ECO:0000313" key="9">
    <source>
        <dbReference type="EMBL" id="GES04038.1"/>
    </source>
</evidence>
<dbReference type="InterPro" id="IPR005117">
    <property type="entry name" value="NiRdtase/SiRdtase_haem-b_fer"/>
</dbReference>